<proteinExistence type="predicted"/>
<dbReference type="InterPro" id="IPR046848">
    <property type="entry name" value="E_motif"/>
</dbReference>
<feature type="repeat" description="PPR" evidence="2">
    <location>
        <begin position="183"/>
        <end position="213"/>
    </location>
</feature>
<gene>
    <name evidence="3" type="primary">PCMP-H61</name>
    <name evidence="3" type="ORF">KSP40_PGU022104</name>
</gene>
<organism evidence="3 4">
    <name type="scientific">Platanthera guangdongensis</name>
    <dbReference type="NCBI Taxonomy" id="2320717"/>
    <lineage>
        <taxon>Eukaryota</taxon>
        <taxon>Viridiplantae</taxon>
        <taxon>Streptophyta</taxon>
        <taxon>Embryophyta</taxon>
        <taxon>Tracheophyta</taxon>
        <taxon>Spermatophyta</taxon>
        <taxon>Magnoliopsida</taxon>
        <taxon>Liliopsida</taxon>
        <taxon>Asparagales</taxon>
        <taxon>Orchidaceae</taxon>
        <taxon>Orchidoideae</taxon>
        <taxon>Orchideae</taxon>
        <taxon>Orchidinae</taxon>
        <taxon>Platanthera</taxon>
    </lineage>
</organism>
<comment type="caution">
    <text evidence="3">The sequence shown here is derived from an EMBL/GenBank/DDBJ whole genome shotgun (WGS) entry which is preliminary data.</text>
</comment>
<dbReference type="InterPro" id="IPR002885">
    <property type="entry name" value="PPR_rpt"/>
</dbReference>
<sequence>MNFGVPLPPGKAIVQKAMALIGKATSRNDILRAHAFLVKTSFDRNIFVLAKFLRCCVERASHQAILHGRALFVQILFPDTFIWNTLIRAYLLARIPGESLRLFRQMCRISGSITIADSYTFSISLQACGRVEKLTTGSIIHAHAVKLGFCSDLFVQTALVEMYGKCRDLLHARLVFDDMPERDLVAYNAMLADYLNCGDMLEAGRLFAEMPERDLISWNTMIHGYAMSRDLGSARDVFDRMEDRDSISWSSIISAYAQCRKPSVELKLFYEMQLHGIAPDSVTMLIVLSACGDLGVLGMGKEIHRLIKTDGITVDIKLGTALIDMYARCGDIENSLGVFNSMDEKDVLAWSAMIIGLANHGLGKDALDLFSKMVLEGIRPNDMTFVGVLSACNHTGLLSEGKAYFNSMSKLYGIDPKMEHYGCMIDLLGRSGHIEDARKLITHMPFEPDAVVWRALLGACRIHKNVDLAEEAIMNLISLEPCVYGHHVLLSNVYAQANQWDDVAKVRSRIRRKSIPKVRGCSSIELENIVHEFVAGDSSHSRSNKIYKMLEVLNDPSRKIKF</sequence>
<dbReference type="PANTHER" id="PTHR47926">
    <property type="entry name" value="PENTATRICOPEPTIDE REPEAT-CONTAINING PROTEIN"/>
    <property type="match status" value="1"/>
</dbReference>
<reference evidence="3 4" key="1">
    <citation type="journal article" date="2022" name="Nat. Plants">
        <title>Genomes of leafy and leafless Platanthera orchids illuminate the evolution of mycoheterotrophy.</title>
        <authorList>
            <person name="Li M.H."/>
            <person name="Liu K.W."/>
            <person name="Li Z."/>
            <person name="Lu H.C."/>
            <person name="Ye Q.L."/>
            <person name="Zhang D."/>
            <person name="Wang J.Y."/>
            <person name="Li Y.F."/>
            <person name="Zhong Z.M."/>
            <person name="Liu X."/>
            <person name="Yu X."/>
            <person name="Liu D.K."/>
            <person name="Tu X.D."/>
            <person name="Liu B."/>
            <person name="Hao Y."/>
            <person name="Liao X.Y."/>
            <person name="Jiang Y.T."/>
            <person name="Sun W.H."/>
            <person name="Chen J."/>
            <person name="Chen Y.Q."/>
            <person name="Ai Y."/>
            <person name="Zhai J.W."/>
            <person name="Wu S.S."/>
            <person name="Zhou Z."/>
            <person name="Hsiao Y.Y."/>
            <person name="Wu W.L."/>
            <person name="Chen Y.Y."/>
            <person name="Lin Y.F."/>
            <person name="Hsu J.L."/>
            <person name="Li C.Y."/>
            <person name="Wang Z.W."/>
            <person name="Zhao X."/>
            <person name="Zhong W.Y."/>
            <person name="Ma X.K."/>
            <person name="Ma L."/>
            <person name="Huang J."/>
            <person name="Chen G.Z."/>
            <person name="Huang M.Z."/>
            <person name="Huang L."/>
            <person name="Peng D.H."/>
            <person name="Luo Y.B."/>
            <person name="Zou S.Q."/>
            <person name="Chen S.P."/>
            <person name="Lan S."/>
            <person name="Tsai W.C."/>
            <person name="Van de Peer Y."/>
            <person name="Liu Z.J."/>
        </authorList>
    </citation>
    <scope>NUCLEOTIDE SEQUENCE [LARGE SCALE GENOMIC DNA]</scope>
    <source>
        <strain evidence="3">Lor288</strain>
    </source>
</reference>
<dbReference type="PANTHER" id="PTHR47926:SF344">
    <property type="entry name" value="OS07G0636900 PROTEIN"/>
    <property type="match status" value="1"/>
</dbReference>
<accession>A0ABR2LML2</accession>
<dbReference type="NCBIfam" id="TIGR00756">
    <property type="entry name" value="PPR"/>
    <property type="match status" value="3"/>
</dbReference>
<dbReference type="Proteomes" id="UP001412067">
    <property type="component" value="Unassembled WGS sequence"/>
</dbReference>
<feature type="repeat" description="PPR" evidence="2">
    <location>
        <begin position="346"/>
        <end position="380"/>
    </location>
</feature>
<evidence type="ECO:0000256" key="2">
    <source>
        <dbReference type="PROSITE-ProRule" id="PRU00708"/>
    </source>
</evidence>
<dbReference type="InterPro" id="IPR011990">
    <property type="entry name" value="TPR-like_helical_dom_sf"/>
</dbReference>
<protein>
    <submittedName>
        <fullName evidence="3">Pentatricopeptide repeat-containing protein</fullName>
    </submittedName>
</protein>
<keyword evidence="4" id="KW-1185">Reference proteome</keyword>
<dbReference type="Pfam" id="PF13041">
    <property type="entry name" value="PPR_2"/>
    <property type="match status" value="2"/>
</dbReference>
<dbReference type="Pfam" id="PF20431">
    <property type="entry name" value="E_motif"/>
    <property type="match status" value="1"/>
</dbReference>
<dbReference type="PROSITE" id="PS51375">
    <property type="entry name" value="PPR"/>
    <property type="match status" value="4"/>
</dbReference>
<feature type="repeat" description="PPR" evidence="2">
    <location>
        <begin position="245"/>
        <end position="279"/>
    </location>
</feature>
<evidence type="ECO:0000256" key="1">
    <source>
        <dbReference type="ARBA" id="ARBA00022737"/>
    </source>
</evidence>
<evidence type="ECO:0000313" key="3">
    <source>
        <dbReference type="EMBL" id="KAK8945528.1"/>
    </source>
</evidence>
<dbReference type="Gene3D" id="1.25.40.10">
    <property type="entry name" value="Tetratricopeptide repeat domain"/>
    <property type="match status" value="4"/>
</dbReference>
<dbReference type="Pfam" id="PF01535">
    <property type="entry name" value="PPR"/>
    <property type="match status" value="5"/>
</dbReference>
<dbReference type="EMBL" id="JBBWWR010000017">
    <property type="protein sequence ID" value="KAK8945528.1"/>
    <property type="molecule type" value="Genomic_DNA"/>
</dbReference>
<feature type="repeat" description="PPR" evidence="2">
    <location>
        <begin position="214"/>
        <end position="244"/>
    </location>
</feature>
<keyword evidence="1" id="KW-0677">Repeat</keyword>
<evidence type="ECO:0000313" key="4">
    <source>
        <dbReference type="Proteomes" id="UP001412067"/>
    </source>
</evidence>
<dbReference type="InterPro" id="IPR046960">
    <property type="entry name" value="PPR_At4g14850-like_plant"/>
</dbReference>
<name>A0ABR2LML2_9ASPA</name>